<evidence type="ECO:0000313" key="5">
    <source>
        <dbReference type="EMBL" id="TBR81498.1"/>
    </source>
</evidence>
<evidence type="ECO:0000313" key="6">
    <source>
        <dbReference type="Proteomes" id="UP000292583"/>
    </source>
</evidence>
<dbReference type="EMBL" id="QPGR01000004">
    <property type="protein sequence ID" value="TBR81498.1"/>
    <property type="molecule type" value="Genomic_DNA"/>
</dbReference>
<organism evidence="5 6">
    <name type="scientific">Campylobacter novaezeelandiae</name>
    <dbReference type="NCBI Taxonomy" id="2267891"/>
    <lineage>
        <taxon>Bacteria</taxon>
        <taxon>Pseudomonadati</taxon>
        <taxon>Campylobacterota</taxon>
        <taxon>Epsilonproteobacteria</taxon>
        <taxon>Campylobacterales</taxon>
        <taxon>Campylobacteraceae</taxon>
        <taxon>Campylobacter</taxon>
    </lineage>
</organism>
<dbReference type="Gene3D" id="1.10.490.10">
    <property type="entry name" value="Globins"/>
    <property type="match status" value="1"/>
</dbReference>
<keyword evidence="2" id="KW-0349">Heme</keyword>
<dbReference type="Proteomes" id="UP000292583">
    <property type="component" value="Unassembled WGS sequence"/>
</dbReference>
<dbReference type="CDD" id="cd08916">
    <property type="entry name" value="TrHb3_P"/>
    <property type="match status" value="1"/>
</dbReference>
<dbReference type="GO" id="GO:0020037">
    <property type="term" value="F:heme binding"/>
    <property type="evidence" value="ECO:0007669"/>
    <property type="project" value="InterPro"/>
</dbReference>
<evidence type="ECO:0000256" key="3">
    <source>
        <dbReference type="ARBA" id="ARBA00022723"/>
    </source>
</evidence>
<keyword evidence="6" id="KW-1185">Reference proteome</keyword>
<proteinExistence type="predicted"/>
<sequence>MIYETIDQESILKLMDIFYDKIRKNEKLGPIFNNAIGTDNQSWQEHKKKIGNFWMGMLLGEGNYTGQPLKAHLELPPFPKDFFEIWLELFNESLKSIYKDDITNIILQRAQMIARHFQNMLYQS</sequence>
<name>A0A4Q9JUS9_9BACT</name>
<dbReference type="Pfam" id="PF01152">
    <property type="entry name" value="Bac_globin"/>
    <property type="match status" value="1"/>
</dbReference>
<dbReference type="SUPFAM" id="SSF46458">
    <property type="entry name" value="Globin-like"/>
    <property type="match status" value="1"/>
</dbReference>
<dbReference type="GO" id="GO:0046872">
    <property type="term" value="F:metal ion binding"/>
    <property type="evidence" value="ECO:0007669"/>
    <property type="project" value="UniProtKB-KW"/>
</dbReference>
<gene>
    <name evidence="5" type="ORF">DU473_03205</name>
</gene>
<keyword evidence="1" id="KW-0813">Transport</keyword>
<evidence type="ECO:0000256" key="2">
    <source>
        <dbReference type="ARBA" id="ARBA00022617"/>
    </source>
</evidence>
<accession>A0A4Q9JUS9</accession>
<dbReference type="OrthoDB" id="25954at2"/>
<dbReference type="GO" id="GO:0019825">
    <property type="term" value="F:oxygen binding"/>
    <property type="evidence" value="ECO:0007669"/>
    <property type="project" value="InterPro"/>
</dbReference>
<dbReference type="InterPro" id="IPR009050">
    <property type="entry name" value="Globin-like_sf"/>
</dbReference>
<evidence type="ECO:0000256" key="1">
    <source>
        <dbReference type="ARBA" id="ARBA00022448"/>
    </source>
</evidence>
<protein>
    <submittedName>
        <fullName evidence="5">Group III truncated hemoglobin</fullName>
    </submittedName>
</protein>
<dbReference type="InterPro" id="IPR001486">
    <property type="entry name" value="Hemoglobin_trunc"/>
</dbReference>
<dbReference type="AlphaFoldDB" id="A0A4Q9JUS9"/>
<evidence type="ECO:0000256" key="4">
    <source>
        <dbReference type="ARBA" id="ARBA00023004"/>
    </source>
</evidence>
<keyword evidence="4" id="KW-0408">Iron</keyword>
<dbReference type="InterPro" id="IPR012292">
    <property type="entry name" value="Globin/Proto"/>
</dbReference>
<reference evidence="5 6" key="1">
    <citation type="submission" date="2018-07" db="EMBL/GenBank/DDBJ databases">
        <title>Campylobacter zealandensis sp. nov., isolated from birds and water in New Zealand.</title>
        <authorList>
            <person name="Wilkinson D.A."/>
            <person name="Biggs P.J."/>
            <person name="French N.P."/>
            <person name="Midwinter A.C."/>
        </authorList>
    </citation>
    <scope>NUCLEOTIDE SEQUENCE [LARGE SCALE GENOMIC DNA]</scope>
    <source>
        <strain evidence="5 6">B423b</strain>
    </source>
</reference>
<keyword evidence="3" id="KW-0479">Metal-binding</keyword>
<comment type="caution">
    <text evidence="5">The sequence shown here is derived from an EMBL/GenBank/DDBJ whole genome shotgun (WGS) entry which is preliminary data.</text>
</comment>
<dbReference type="RefSeq" id="WP_131166340.1">
    <property type="nucleotide sequence ID" value="NZ_JAENKU010000003.1"/>
</dbReference>